<dbReference type="Gene3D" id="3.30.40.10">
    <property type="entry name" value="Zinc/RING finger domain, C3HC4 (zinc finger)"/>
    <property type="match status" value="1"/>
</dbReference>
<comment type="subcellular location">
    <subcellularLocation>
        <location evidence="2">Membrane</location>
        <topology evidence="2">Single-pass membrane protein</topology>
    </subcellularLocation>
    <subcellularLocation>
        <location evidence="1">Nucleus</location>
    </subcellularLocation>
</comment>
<dbReference type="GO" id="GO:0016020">
    <property type="term" value="C:membrane"/>
    <property type="evidence" value="ECO:0007669"/>
    <property type="project" value="UniProtKB-SubCell"/>
</dbReference>
<dbReference type="PANTHER" id="PTHR31744:SF216">
    <property type="entry name" value="NAC TRANSCRIPTION FACTOR"/>
    <property type="match status" value="1"/>
</dbReference>
<keyword evidence="4" id="KW-0479">Metal-binding</keyword>
<dbReference type="EMBL" id="AWWV01007708">
    <property type="protein sequence ID" value="OMO95168.1"/>
    <property type="molecule type" value="Genomic_DNA"/>
</dbReference>
<feature type="region of interest" description="Disordered" evidence="14">
    <location>
        <begin position="730"/>
        <end position="752"/>
    </location>
</feature>
<feature type="compositionally biased region" description="Polar residues" evidence="14">
    <location>
        <begin position="1"/>
        <end position="13"/>
    </location>
</feature>
<evidence type="ECO:0000256" key="11">
    <source>
        <dbReference type="ARBA" id="ARBA00023159"/>
    </source>
</evidence>
<feature type="compositionally biased region" description="Polar residues" evidence="14">
    <location>
        <begin position="417"/>
        <end position="434"/>
    </location>
</feature>
<dbReference type="SUPFAM" id="SSF101941">
    <property type="entry name" value="NAC domain"/>
    <property type="match status" value="1"/>
</dbReference>
<evidence type="ECO:0000256" key="1">
    <source>
        <dbReference type="ARBA" id="ARBA00004123"/>
    </source>
</evidence>
<evidence type="ECO:0000256" key="9">
    <source>
        <dbReference type="ARBA" id="ARBA00023125"/>
    </source>
</evidence>
<evidence type="ECO:0000256" key="3">
    <source>
        <dbReference type="ARBA" id="ARBA00022692"/>
    </source>
</evidence>
<keyword evidence="7 15" id="KW-1133">Transmembrane helix</keyword>
<dbReference type="Gene3D" id="2.170.150.80">
    <property type="entry name" value="NAC domain"/>
    <property type="match status" value="1"/>
</dbReference>
<dbReference type="CDD" id="cd16495">
    <property type="entry name" value="RING_CH-C4HC3_MARCH"/>
    <property type="match status" value="1"/>
</dbReference>
<feature type="region of interest" description="Disordered" evidence="14">
    <location>
        <begin position="1"/>
        <end position="41"/>
    </location>
</feature>
<feature type="compositionally biased region" description="Acidic residues" evidence="14">
    <location>
        <begin position="871"/>
        <end position="880"/>
    </location>
</feature>
<proteinExistence type="predicted"/>
<evidence type="ECO:0000256" key="8">
    <source>
        <dbReference type="ARBA" id="ARBA00023015"/>
    </source>
</evidence>
<evidence type="ECO:0000313" key="18">
    <source>
        <dbReference type="EMBL" id="OMO95168.1"/>
    </source>
</evidence>
<protein>
    <submittedName>
        <fullName evidence="18">No apical meristem (NAM) protein</fullName>
    </submittedName>
</protein>
<keyword evidence="5" id="KW-0863">Zinc-finger</keyword>
<evidence type="ECO:0000256" key="15">
    <source>
        <dbReference type="SAM" id="Phobius"/>
    </source>
</evidence>
<dbReference type="SMART" id="SM00744">
    <property type="entry name" value="RINGv"/>
    <property type="match status" value="1"/>
</dbReference>
<keyword evidence="10 15" id="KW-0472">Membrane</keyword>
<feature type="compositionally biased region" description="Basic and acidic residues" evidence="14">
    <location>
        <begin position="902"/>
        <end position="923"/>
    </location>
</feature>
<gene>
    <name evidence="18" type="ORF">CCACVL1_05518</name>
</gene>
<feature type="transmembrane region" description="Helical" evidence="15">
    <location>
        <begin position="193"/>
        <end position="215"/>
    </location>
</feature>
<evidence type="ECO:0000256" key="7">
    <source>
        <dbReference type="ARBA" id="ARBA00022989"/>
    </source>
</evidence>
<dbReference type="InterPro" id="IPR013083">
    <property type="entry name" value="Znf_RING/FYVE/PHD"/>
</dbReference>
<sequence>MQNEGSNGATTTAAGDHCGNLPEPDLEKQGNIPVLPQDDRHPGLVGDSACEAIPTLVTIVVSKGESQVTQQPISKLSKDVDSVKEELPRVASPKKGYFSRTTSSHEQCRVCQQEKEEVLIDLGCQCKGGLAKAHRSCIDTWFRTKGSNKCEICQAVAVNVSAPESQPSTNYWVWRADPSFTPHERDRGCFSPLWVAFSILIGGLMLDVLISITLGVSALPVNIIIGVIVVLGLGTALRLALEFCHEWSVRRAVQRVEANLPLGYHPAFLSFVMGGQIVFTVYMYTHTMIPFETISLNGLSVIKSDDLEWFFFCPRDRKYPNGHRSNRATDKGYWKATGKDRTIKSKKALIGMKKTLVFYKGRAPKGQRTNWIMHEYRATAKDLDGTGPGQGAFVLCRLFHKPEEKIDAVKYDEVEQSGLSPTMTKSSPDDASSDLLQDTVSSDMQVQKLDSVTQIGQVTGDSSCNSHMTSDAEDHAADETVVQDYPLPGGNVNLYEPSFGEIDYKVFSPMNSHIFEELPLCMDSPYASDFGHDQSGFHFQDGTGEQDVSFSLLDEVLNNHDEVLNSQKNMVAGTEMPLSGYMSMPKTVPPETSYLKQNGMYMDTDNEMGQLQYELEIGAPRWFGGHIDNKESVQMQTSFETSQIQGAFYDRDLKTGNIGGLGNYSVGQSISSTDSAMSNIDNLQHLTGLKNHMDNGGGTGMMSRTYQPLQQLNSDNISTLGSGTGIKLRTRAPQQRPNSDDFLNQGTAPRRLRLQMKLSTATKVSAGCVDDGKPSNAGHGEEEEVQSALTEVTEAESTEQTSSSDESEKDESEEENQSVKSDVSGDSSEDGEMHSSESEEEDESDEVILLFKRDVSGDSSEDAEPHISESEKDDSEEENQLPEFDVGRDIAEVSSTGLKQSMKQDGEQHSTESKKDESEEKNQSLKFNVSKDIAEESSTRLKQSIKQDGEHHSGEMGSTVHSKAAPKHHHSSSVSILMFTFFSITTLSALFMGIWRCIRS</sequence>
<evidence type="ECO:0000256" key="2">
    <source>
        <dbReference type="ARBA" id="ARBA00004167"/>
    </source>
</evidence>
<dbReference type="GO" id="GO:0006355">
    <property type="term" value="P:regulation of DNA-templated transcription"/>
    <property type="evidence" value="ECO:0007669"/>
    <property type="project" value="InterPro"/>
</dbReference>
<evidence type="ECO:0000259" key="17">
    <source>
        <dbReference type="PROSITE" id="PS51292"/>
    </source>
</evidence>
<feature type="compositionally biased region" description="Acidic residues" evidence="14">
    <location>
        <begin position="805"/>
        <end position="816"/>
    </location>
</feature>
<dbReference type="InterPro" id="IPR036093">
    <property type="entry name" value="NAC_dom_sf"/>
</dbReference>
<evidence type="ECO:0000256" key="12">
    <source>
        <dbReference type="ARBA" id="ARBA00023163"/>
    </source>
</evidence>
<reference evidence="18 19" key="1">
    <citation type="submission" date="2013-09" db="EMBL/GenBank/DDBJ databases">
        <title>Corchorus capsularis genome sequencing.</title>
        <authorList>
            <person name="Alam M."/>
            <person name="Haque M.S."/>
            <person name="Islam M.S."/>
            <person name="Emdad E.M."/>
            <person name="Islam M.M."/>
            <person name="Ahmed B."/>
            <person name="Halim A."/>
            <person name="Hossen Q.M.M."/>
            <person name="Hossain M.Z."/>
            <person name="Ahmed R."/>
            <person name="Khan M.M."/>
            <person name="Islam R."/>
            <person name="Rashid M.M."/>
            <person name="Khan S.A."/>
            <person name="Rahman M.S."/>
            <person name="Alam M."/>
        </authorList>
    </citation>
    <scope>NUCLEOTIDE SEQUENCE [LARGE SCALE GENOMIC DNA]</scope>
    <source>
        <strain evidence="19">cv. CVL-1</strain>
        <tissue evidence="18">Whole seedling</tissue>
    </source>
</reference>
<evidence type="ECO:0000313" key="19">
    <source>
        <dbReference type="Proteomes" id="UP000188268"/>
    </source>
</evidence>
<keyword evidence="9" id="KW-0238">DNA-binding</keyword>
<feature type="region of interest" description="Disordered" evidence="14">
    <location>
        <begin position="410"/>
        <end position="434"/>
    </location>
</feature>
<dbReference type="GO" id="GO:0000976">
    <property type="term" value="F:transcription cis-regulatory region binding"/>
    <property type="evidence" value="ECO:0007669"/>
    <property type="project" value="UniProtKB-ARBA"/>
</dbReference>
<keyword evidence="13" id="KW-0539">Nucleus</keyword>
<dbReference type="GO" id="GO:0005634">
    <property type="term" value="C:nucleus"/>
    <property type="evidence" value="ECO:0007669"/>
    <property type="project" value="UniProtKB-SubCell"/>
</dbReference>
<dbReference type="InterPro" id="IPR003441">
    <property type="entry name" value="NAC-dom"/>
</dbReference>
<dbReference type="InterPro" id="IPR011016">
    <property type="entry name" value="Znf_RING-CH"/>
</dbReference>
<feature type="transmembrane region" description="Helical" evidence="15">
    <location>
        <begin position="221"/>
        <end position="241"/>
    </location>
</feature>
<keyword evidence="6" id="KW-0862">Zinc</keyword>
<feature type="region of interest" description="Disordered" evidence="14">
    <location>
        <begin position="765"/>
        <end position="967"/>
    </location>
</feature>
<evidence type="ECO:0000256" key="4">
    <source>
        <dbReference type="ARBA" id="ARBA00022723"/>
    </source>
</evidence>
<dbReference type="PROSITE" id="PS51005">
    <property type="entry name" value="NAC"/>
    <property type="match status" value="1"/>
</dbReference>
<feature type="transmembrane region" description="Helical" evidence="15">
    <location>
        <begin position="262"/>
        <end position="284"/>
    </location>
</feature>
<accession>A0A1R3JK28</accession>
<keyword evidence="8" id="KW-0805">Transcription regulation</keyword>
<evidence type="ECO:0000256" key="14">
    <source>
        <dbReference type="SAM" id="MobiDB-lite"/>
    </source>
</evidence>
<feature type="compositionally biased region" description="Basic and acidic residues" evidence="14">
    <location>
        <begin position="932"/>
        <end position="954"/>
    </location>
</feature>
<dbReference type="Pfam" id="PF02365">
    <property type="entry name" value="NAM"/>
    <property type="match status" value="1"/>
</dbReference>
<dbReference type="AlphaFoldDB" id="A0A1R3JK28"/>
<feature type="compositionally biased region" description="Polar residues" evidence="14">
    <location>
        <begin position="732"/>
        <end position="747"/>
    </location>
</feature>
<keyword evidence="19" id="KW-1185">Reference proteome</keyword>
<dbReference type="OrthoDB" id="737278at2759"/>
<feature type="transmembrane region" description="Helical" evidence="15">
    <location>
        <begin position="976"/>
        <end position="998"/>
    </location>
</feature>
<dbReference type="PANTHER" id="PTHR31744">
    <property type="entry name" value="PROTEIN CUP-SHAPED COTYLEDON 2-RELATED"/>
    <property type="match status" value="1"/>
</dbReference>
<feature type="domain" description="RING-CH-type" evidence="17">
    <location>
        <begin position="100"/>
        <end position="160"/>
    </location>
</feature>
<keyword evidence="12" id="KW-0804">Transcription</keyword>
<dbReference type="PROSITE" id="PS51292">
    <property type="entry name" value="ZF_RING_CH"/>
    <property type="match status" value="1"/>
</dbReference>
<feature type="domain" description="NAC" evidence="16">
    <location>
        <begin position="249"/>
        <end position="401"/>
    </location>
</feature>
<dbReference type="Gramene" id="OMO95168">
    <property type="protein sequence ID" value="OMO95168"/>
    <property type="gene ID" value="CCACVL1_05518"/>
</dbReference>
<dbReference type="GO" id="GO:0008270">
    <property type="term" value="F:zinc ion binding"/>
    <property type="evidence" value="ECO:0007669"/>
    <property type="project" value="UniProtKB-KW"/>
</dbReference>
<dbReference type="STRING" id="210143.A0A1R3JK28"/>
<comment type="caution">
    <text evidence="18">The sequence shown here is derived from an EMBL/GenBank/DDBJ whole genome shotgun (WGS) entry which is preliminary data.</text>
</comment>
<evidence type="ECO:0000256" key="5">
    <source>
        <dbReference type="ARBA" id="ARBA00022771"/>
    </source>
</evidence>
<keyword evidence="11" id="KW-0010">Activator</keyword>
<evidence type="ECO:0000256" key="10">
    <source>
        <dbReference type="ARBA" id="ARBA00023136"/>
    </source>
</evidence>
<keyword evidence="3 15" id="KW-0812">Transmembrane</keyword>
<evidence type="ECO:0000256" key="6">
    <source>
        <dbReference type="ARBA" id="ARBA00022833"/>
    </source>
</evidence>
<dbReference type="SUPFAM" id="SSF57850">
    <property type="entry name" value="RING/U-box"/>
    <property type="match status" value="1"/>
</dbReference>
<dbReference type="Pfam" id="PF12906">
    <property type="entry name" value="RINGv"/>
    <property type="match status" value="1"/>
</dbReference>
<evidence type="ECO:0000259" key="16">
    <source>
        <dbReference type="PROSITE" id="PS51005"/>
    </source>
</evidence>
<name>A0A1R3JK28_COCAP</name>
<dbReference type="Proteomes" id="UP000188268">
    <property type="component" value="Unassembled WGS sequence"/>
</dbReference>
<organism evidence="18 19">
    <name type="scientific">Corchorus capsularis</name>
    <name type="common">Jute</name>
    <dbReference type="NCBI Taxonomy" id="210143"/>
    <lineage>
        <taxon>Eukaryota</taxon>
        <taxon>Viridiplantae</taxon>
        <taxon>Streptophyta</taxon>
        <taxon>Embryophyta</taxon>
        <taxon>Tracheophyta</taxon>
        <taxon>Spermatophyta</taxon>
        <taxon>Magnoliopsida</taxon>
        <taxon>eudicotyledons</taxon>
        <taxon>Gunneridae</taxon>
        <taxon>Pentapetalae</taxon>
        <taxon>rosids</taxon>
        <taxon>malvids</taxon>
        <taxon>Malvales</taxon>
        <taxon>Malvaceae</taxon>
        <taxon>Grewioideae</taxon>
        <taxon>Apeibeae</taxon>
        <taxon>Corchorus</taxon>
    </lineage>
</organism>
<evidence type="ECO:0000256" key="13">
    <source>
        <dbReference type="ARBA" id="ARBA00023242"/>
    </source>
</evidence>